<name>L8HAG3_ACACF</name>
<dbReference type="Pfam" id="PF10283">
    <property type="entry name" value="zf-CCHH"/>
    <property type="match status" value="1"/>
</dbReference>
<feature type="compositionally biased region" description="Pro residues" evidence="1">
    <location>
        <begin position="156"/>
        <end position="165"/>
    </location>
</feature>
<evidence type="ECO:0000259" key="2">
    <source>
        <dbReference type="Pfam" id="PF10283"/>
    </source>
</evidence>
<dbReference type="EMBL" id="KB007887">
    <property type="protein sequence ID" value="ELR22170.1"/>
    <property type="molecule type" value="Genomic_DNA"/>
</dbReference>
<proteinExistence type="predicted"/>
<dbReference type="KEGG" id="acan:ACA1_125990"/>
<dbReference type="OrthoDB" id="10256774at2759"/>
<dbReference type="GeneID" id="14923094"/>
<feature type="region of interest" description="Disordered" evidence="1">
    <location>
        <begin position="487"/>
        <end position="697"/>
    </location>
</feature>
<feature type="compositionally biased region" description="Acidic residues" evidence="1">
    <location>
        <begin position="389"/>
        <end position="401"/>
    </location>
</feature>
<feature type="compositionally biased region" description="Low complexity" evidence="1">
    <location>
        <begin position="253"/>
        <end position="268"/>
    </location>
</feature>
<feature type="compositionally biased region" description="Low complexity" evidence="1">
    <location>
        <begin position="57"/>
        <end position="71"/>
    </location>
</feature>
<organism evidence="3 4">
    <name type="scientific">Acanthamoeba castellanii (strain ATCC 30010 / Neff)</name>
    <dbReference type="NCBI Taxonomy" id="1257118"/>
    <lineage>
        <taxon>Eukaryota</taxon>
        <taxon>Amoebozoa</taxon>
        <taxon>Discosea</taxon>
        <taxon>Longamoebia</taxon>
        <taxon>Centramoebida</taxon>
        <taxon>Acanthamoebidae</taxon>
        <taxon>Acanthamoeba</taxon>
    </lineage>
</organism>
<feature type="compositionally biased region" description="Basic and acidic residues" evidence="1">
    <location>
        <begin position="1"/>
        <end position="11"/>
    </location>
</feature>
<feature type="compositionally biased region" description="Basic residues" evidence="1">
    <location>
        <begin position="207"/>
        <end position="220"/>
    </location>
</feature>
<sequence length="777" mass="83783">MIKAIEGRAGDTTKPTAAAQVGGGRLKTMLNRRRNNLAAVAKANEVEEEEEEEVEKAPASGATTTTSSAGALEELPTQLDVPLLATSTQLDELPTQVDHSPRRSSRGRAKTKRAKAEVVASRSPSLSPNPYHLLLDQATQSDSPMPLLSASSSPLATPPRSPTTPSPQHSYLRHLDSPTQHDGGAPRSPWALSPVAPSSPSSPGTTGKRKRRADKAKKAKAALASSSSTTTTGPTASQWRRLMSQATQTDLISSSPSLSQSQSQGDSSVAYDDLDAMLGQPTQTEDEVRCHISQSSDLLHRPTQSDDGGLLGGVSPIRLRSGGRGRNLGPPSPCASPMRKGWRGDAGGLKPKGKALEEDTSLDTSLLLLDTSTQDDEVYLDDYVKGGAYEEDEDDEDEDDASSSWKAASKKNNAEKKEKKEKRKGLRPGSLDSSLMGPTQEDPPSSLMRAPTQVDALNTSTQMDLSMFVLSDTEGESLGSIPTQADLPAFNLLGSSGAGLPPTLTDDNPTQIDSQPTQLDTSLGASSLARLLEEQNTDKKRKKEKKEKTNSNKKAAIQETPTLVDALVYEPTPPLEFEDEESPGFGVVPAKSKKRKMVDEDEGTKREQAAGAKRRSRGEERGHTTSEQGNKKTEKRSEHSSRSRPGAGDRQEEEEEEYGQFGKLVSLNPKFKSVAIPEDGDESNDTPSLELSPSDGAPECRYGVRCYRKNPQHLKQFKHPSFEVVVEDTSTNGTYINEVLVGRGATQTLQEGQELSLVLDAPFELIAYRYERKSTST</sequence>
<feature type="compositionally biased region" description="Low complexity" evidence="1">
    <location>
        <begin position="141"/>
        <end position="155"/>
    </location>
</feature>
<evidence type="ECO:0000256" key="1">
    <source>
        <dbReference type="SAM" id="MobiDB-lite"/>
    </source>
</evidence>
<feature type="domain" description="PBZ-type" evidence="2">
    <location>
        <begin position="698"/>
        <end position="720"/>
    </location>
</feature>
<keyword evidence="4" id="KW-1185">Reference proteome</keyword>
<reference evidence="3" key="1">
    <citation type="journal article" date="2013" name="Genome Biol.">
        <title>Genome of Acanthamoeba castellanii highlights extensive lateral gene transfer and early evolution of tyrosine kinase signaling.</title>
        <authorList>
            <person name="Clarke M."/>
            <person name="Lohan A.J."/>
            <person name="Liu B."/>
            <person name="Lagkouvardos I."/>
            <person name="Roy S."/>
            <person name="Zafar N."/>
            <person name="Bertelli C."/>
            <person name="Schilde C."/>
            <person name="Kianianmomeni A."/>
            <person name="Burglin T.R."/>
            <person name="Frech C."/>
            <person name="Turcotte B."/>
            <person name="Kopec K.O."/>
            <person name="Synnott J.M."/>
            <person name="Choo C."/>
            <person name="Paponov I."/>
            <person name="Finkler A."/>
            <person name="Soon Heng Tan C."/>
            <person name="Hutchins A.P."/>
            <person name="Weinmeier T."/>
            <person name="Rattei T."/>
            <person name="Chu J.S."/>
            <person name="Gimenez G."/>
            <person name="Irimia M."/>
            <person name="Rigden D.J."/>
            <person name="Fitzpatrick D.A."/>
            <person name="Lorenzo-Morales J."/>
            <person name="Bateman A."/>
            <person name="Chiu C.H."/>
            <person name="Tang P."/>
            <person name="Hegemann P."/>
            <person name="Fromm H."/>
            <person name="Raoult D."/>
            <person name="Greub G."/>
            <person name="Miranda-Saavedra D."/>
            <person name="Chen N."/>
            <person name="Nash P."/>
            <person name="Ginger M.L."/>
            <person name="Horn M."/>
            <person name="Schaap P."/>
            <person name="Caler L."/>
            <person name="Loftus B."/>
        </authorList>
    </citation>
    <scope>NUCLEOTIDE SEQUENCE [LARGE SCALE GENOMIC DNA]</scope>
    <source>
        <strain evidence="3">Neff</strain>
    </source>
</reference>
<feature type="compositionally biased region" description="Low complexity" evidence="1">
    <location>
        <begin position="221"/>
        <end position="237"/>
    </location>
</feature>
<dbReference type="RefSeq" id="XP_004348684.1">
    <property type="nucleotide sequence ID" value="XM_004348634.1"/>
</dbReference>
<protein>
    <recommendedName>
        <fullName evidence="2">PBZ-type domain-containing protein</fullName>
    </recommendedName>
</protein>
<evidence type="ECO:0000313" key="3">
    <source>
        <dbReference type="EMBL" id="ELR22170.1"/>
    </source>
</evidence>
<dbReference type="Gene3D" id="2.60.200.20">
    <property type="match status" value="1"/>
</dbReference>
<dbReference type="Proteomes" id="UP000011083">
    <property type="component" value="Unassembled WGS sequence"/>
</dbReference>
<accession>L8HAG3</accession>
<dbReference type="VEuPathDB" id="AmoebaDB:ACA1_125990"/>
<dbReference type="InterPro" id="IPR019406">
    <property type="entry name" value="APLF_PBZ"/>
</dbReference>
<dbReference type="AlphaFoldDB" id="L8HAG3"/>
<evidence type="ECO:0000313" key="4">
    <source>
        <dbReference type="Proteomes" id="UP000011083"/>
    </source>
</evidence>
<feature type="region of interest" description="Disordered" evidence="1">
    <location>
        <begin position="1"/>
        <end position="24"/>
    </location>
</feature>
<feature type="compositionally biased region" description="Basic and acidic residues" evidence="1">
    <location>
        <begin position="617"/>
        <end position="641"/>
    </location>
</feature>
<feature type="region of interest" description="Disordered" evidence="1">
    <location>
        <begin position="41"/>
        <end position="268"/>
    </location>
</feature>
<gene>
    <name evidence="3" type="ORF">ACA1_125990</name>
</gene>
<dbReference type="SUPFAM" id="SSF49879">
    <property type="entry name" value="SMAD/FHA domain"/>
    <property type="match status" value="1"/>
</dbReference>
<feature type="compositionally biased region" description="Low complexity" evidence="1">
    <location>
        <begin position="402"/>
        <end position="411"/>
    </location>
</feature>
<feature type="compositionally biased region" description="Polar residues" evidence="1">
    <location>
        <begin position="505"/>
        <end position="525"/>
    </location>
</feature>
<feature type="region of interest" description="Disordered" evidence="1">
    <location>
        <begin position="379"/>
        <end position="454"/>
    </location>
</feature>
<feature type="region of interest" description="Disordered" evidence="1">
    <location>
        <begin position="317"/>
        <end position="361"/>
    </location>
</feature>
<dbReference type="InterPro" id="IPR008984">
    <property type="entry name" value="SMAD_FHA_dom_sf"/>
</dbReference>
<feature type="compositionally biased region" description="Basic residues" evidence="1">
    <location>
        <begin position="102"/>
        <end position="113"/>
    </location>
</feature>
<feature type="compositionally biased region" description="Low complexity" evidence="1">
    <location>
        <begin position="188"/>
        <end position="206"/>
    </location>
</feature>